<keyword evidence="4" id="KW-1185">Reference proteome</keyword>
<evidence type="ECO:0000313" key="4">
    <source>
        <dbReference type="Proteomes" id="UP000004705"/>
    </source>
</evidence>
<dbReference type="CDD" id="cd00293">
    <property type="entry name" value="USP-like"/>
    <property type="match status" value="1"/>
</dbReference>
<organism evidence="3 4">
    <name type="scientific">Saccharomonospora azurea NA-128</name>
    <dbReference type="NCBI Taxonomy" id="882081"/>
    <lineage>
        <taxon>Bacteria</taxon>
        <taxon>Bacillati</taxon>
        <taxon>Actinomycetota</taxon>
        <taxon>Actinomycetes</taxon>
        <taxon>Pseudonocardiales</taxon>
        <taxon>Pseudonocardiaceae</taxon>
        <taxon>Saccharomonospora</taxon>
    </lineage>
</organism>
<sequence length="157" mass="16517">MAHPDPAAPRRLVVGFDGSATAEHALRWATEEAAARGGDVEVITVRPREEILPGTSYAIQPHGSRPGTDEEALRADLREAVARTVSRSGQSTVTETVRTGDPATELVNASADADLLVVGRHRHGAASEVLLGSVAASCVRRARCPVVVVPAQRADSR</sequence>
<dbReference type="Pfam" id="PF00582">
    <property type="entry name" value="Usp"/>
    <property type="match status" value="1"/>
</dbReference>
<dbReference type="Gene3D" id="3.40.50.620">
    <property type="entry name" value="HUPs"/>
    <property type="match status" value="1"/>
</dbReference>
<dbReference type="OrthoDB" id="5244367at2"/>
<dbReference type="Proteomes" id="UP000004705">
    <property type="component" value="Chromosome"/>
</dbReference>
<dbReference type="AlphaFoldDB" id="H8GDQ6"/>
<dbReference type="SUPFAM" id="SSF52402">
    <property type="entry name" value="Adenine nucleotide alpha hydrolases-like"/>
    <property type="match status" value="1"/>
</dbReference>
<evidence type="ECO:0000313" key="3">
    <source>
        <dbReference type="EMBL" id="EHY87901.1"/>
    </source>
</evidence>
<protein>
    <submittedName>
        <fullName evidence="3">Universal stress protein UspA-like protein</fullName>
    </submittedName>
</protein>
<reference evidence="3 4" key="1">
    <citation type="journal article" date="2012" name="Stand. Genomic Sci.">
        <title>Genome sequence of the soil bacterium Saccharomonospora azurea type strain (NA-128(T)).</title>
        <authorList>
            <person name="Klenk H.P."/>
            <person name="Held B."/>
            <person name="Lucas S."/>
            <person name="Lapidus A."/>
            <person name="Copeland A."/>
            <person name="Hammon N."/>
            <person name="Pitluck S."/>
            <person name="Goodwin L.A."/>
            <person name="Han C."/>
            <person name="Tapia R."/>
            <person name="Brambilla E.M."/>
            <person name="Potter G."/>
            <person name="Land M."/>
            <person name="Ivanova N."/>
            <person name="Rohde M."/>
            <person name="Goker M."/>
            <person name="Detter J.C."/>
            <person name="Kyrpides N.C."/>
            <person name="Woyke T."/>
        </authorList>
    </citation>
    <scope>NUCLEOTIDE SEQUENCE [LARGE SCALE GENOMIC DNA]</scope>
    <source>
        <strain evidence="3 4">NA-128</strain>
    </source>
</reference>
<dbReference type="InterPro" id="IPR006016">
    <property type="entry name" value="UspA"/>
</dbReference>
<dbReference type="PRINTS" id="PR01438">
    <property type="entry name" value="UNVRSLSTRESS"/>
</dbReference>
<comment type="similarity">
    <text evidence="1">Belongs to the universal stress protein A family.</text>
</comment>
<dbReference type="HOGENOM" id="CLU_049301_9_5_11"/>
<dbReference type="RefSeq" id="WP_005439150.1">
    <property type="nucleotide sequence ID" value="NZ_CM001466.1"/>
</dbReference>
<gene>
    <name evidence="3" type="ORF">SacazDRAFT_00954</name>
</gene>
<dbReference type="PANTHER" id="PTHR46268">
    <property type="entry name" value="STRESS RESPONSE PROTEIN NHAX"/>
    <property type="match status" value="1"/>
</dbReference>
<dbReference type="EMBL" id="CM001466">
    <property type="protein sequence ID" value="EHY87901.1"/>
    <property type="molecule type" value="Genomic_DNA"/>
</dbReference>
<dbReference type="InterPro" id="IPR006015">
    <property type="entry name" value="Universal_stress_UspA"/>
</dbReference>
<name>H8GDQ6_9PSEU</name>
<evidence type="ECO:0000259" key="2">
    <source>
        <dbReference type="Pfam" id="PF00582"/>
    </source>
</evidence>
<proteinExistence type="inferred from homology"/>
<evidence type="ECO:0000256" key="1">
    <source>
        <dbReference type="ARBA" id="ARBA00008791"/>
    </source>
</evidence>
<dbReference type="PANTHER" id="PTHR46268:SF6">
    <property type="entry name" value="UNIVERSAL STRESS PROTEIN UP12"/>
    <property type="match status" value="1"/>
</dbReference>
<accession>H8GDQ6</accession>
<dbReference type="InterPro" id="IPR014729">
    <property type="entry name" value="Rossmann-like_a/b/a_fold"/>
</dbReference>
<feature type="domain" description="UspA" evidence="2">
    <location>
        <begin position="10"/>
        <end position="150"/>
    </location>
</feature>